<dbReference type="PANTHER" id="PTHR43652:SF2">
    <property type="entry name" value="BASIC AMINO ACID ANTIPORTER YFCC-RELATED"/>
    <property type="match status" value="1"/>
</dbReference>
<dbReference type="InterPro" id="IPR004680">
    <property type="entry name" value="Cit_transptr-like_dom"/>
</dbReference>
<keyword evidence="2" id="KW-0813">Transport</keyword>
<evidence type="ECO:0000256" key="6">
    <source>
        <dbReference type="ARBA" id="ARBA00023136"/>
    </source>
</evidence>
<keyword evidence="4" id="KW-0677">Repeat</keyword>
<dbReference type="EMBL" id="BRYA01000898">
    <property type="protein sequence ID" value="GMI35203.1"/>
    <property type="molecule type" value="Genomic_DNA"/>
</dbReference>
<dbReference type="AlphaFoldDB" id="A0A9W7L7B6"/>
<dbReference type="GO" id="GO:0005886">
    <property type="term" value="C:plasma membrane"/>
    <property type="evidence" value="ECO:0007669"/>
    <property type="project" value="TreeGrafter"/>
</dbReference>
<name>A0A9W7L7B6_9STRA</name>
<organism evidence="9 10">
    <name type="scientific">Triparma columacea</name>
    <dbReference type="NCBI Taxonomy" id="722753"/>
    <lineage>
        <taxon>Eukaryota</taxon>
        <taxon>Sar</taxon>
        <taxon>Stramenopiles</taxon>
        <taxon>Ochrophyta</taxon>
        <taxon>Bolidophyceae</taxon>
        <taxon>Parmales</taxon>
        <taxon>Triparmaceae</taxon>
        <taxon>Triparma</taxon>
    </lineage>
</organism>
<keyword evidence="3 7" id="KW-0812">Transmembrane</keyword>
<sequence length="205" mass="22218">MIADGAVLLASPFILTSQGLKGWGYFKSAHFSPSKFQVINYMSDAPGDRRRNRIYASKCPLPAPSPSSSKPFYLLGVAVFFVSYYLWLDQNFKQSVTILTIYGAMTAMACFNVASDLAMFTSSVFLLLCTVINRDDFLSGYGNSSVVTVGLLLVVAKGVEETGALEWLVKALLGKPKSRTAAQLIMMLPVLLISAFLSNTACVAI</sequence>
<feature type="transmembrane region" description="Helical" evidence="7">
    <location>
        <begin position="100"/>
        <end position="128"/>
    </location>
</feature>
<feature type="domain" description="Citrate transporter-like" evidence="8">
    <location>
        <begin position="113"/>
        <end position="205"/>
    </location>
</feature>
<dbReference type="OrthoDB" id="442352at2759"/>
<dbReference type="Proteomes" id="UP001165065">
    <property type="component" value="Unassembled WGS sequence"/>
</dbReference>
<keyword evidence="6 7" id="KW-0472">Membrane</keyword>
<feature type="transmembrane region" description="Helical" evidence="7">
    <location>
        <begin position="71"/>
        <end position="88"/>
    </location>
</feature>
<feature type="transmembrane region" description="Helical" evidence="7">
    <location>
        <begin position="180"/>
        <end position="197"/>
    </location>
</feature>
<reference evidence="10" key="1">
    <citation type="journal article" date="2023" name="Commun. Biol.">
        <title>Genome analysis of Parmales, the sister group of diatoms, reveals the evolutionary specialization of diatoms from phago-mixotrophs to photoautotrophs.</title>
        <authorList>
            <person name="Ban H."/>
            <person name="Sato S."/>
            <person name="Yoshikawa S."/>
            <person name="Yamada K."/>
            <person name="Nakamura Y."/>
            <person name="Ichinomiya M."/>
            <person name="Sato N."/>
            <person name="Blanc-Mathieu R."/>
            <person name="Endo H."/>
            <person name="Kuwata A."/>
            <person name="Ogata H."/>
        </authorList>
    </citation>
    <scope>NUCLEOTIDE SEQUENCE [LARGE SCALE GENOMIC DNA]</scope>
</reference>
<dbReference type="Pfam" id="PF03600">
    <property type="entry name" value="CitMHS"/>
    <property type="match status" value="1"/>
</dbReference>
<comment type="caution">
    <text evidence="9">The sequence shown here is derived from an EMBL/GenBank/DDBJ whole genome shotgun (WGS) entry which is preliminary data.</text>
</comment>
<evidence type="ECO:0000256" key="2">
    <source>
        <dbReference type="ARBA" id="ARBA00022448"/>
    </source>
</evidence>
<gene>
    <name evidence="9" type="ORF">TrCOL_g1728</name>
</gene>
<dbReference type="PANTHER" id="PTHR43652">
    <property type="entry name" value="BASIC AMINO ACID ANTIPORTER YFCC-RELATED"/>
    <property type="match status" value="1"/>
</dbReference>
<evidence type="ECO:0000256" key="3">
    <source>
        <dbReference type="ARBA" id="ARBA00022692"/>
    </source>
</evidence>
<comment type="subcellular location">
    <subcellularLocation>
        <location evidence="1">Membrane</location>
        <topology evidence="1">Multi-pass membrane protein</topology>
    </subcellularLocation>
</comment>
<evidence type="ECO:0000313" key="9">
    <source>
        <dbReference type="EMBL" id="GMI35203.1"/>
    </source>
</evidence>
<evidence type="ECO:0000256" key="5">
    <source>
        <dbReference type="ARBA" id="ARBA00022989"/>
    </source>
</evidence>
<dbReference type="GO" id="GO:0055085">
    <property type="term" value="P:transmembrane transport"/>
    <property type="evidence" value="ECO:0007669"/>
    <property type="project" value="InterPro"/>
</dbReference>
<accession>A0A9W7L7B6</accession>
<evidence type="ECO:0000256" key="7">
    <source>
        <dbReference type="SAM" id="Phobius"/>
    </source>
</evidence>
<evidence type="ECO:0000259" key="8">
    <source>
        <dbReference type="Pfam" id="PF03600"/>
    </source>
</evidence>
<keyword evidence="5 7" id="KW-1133">Transmembrane helix</keyword>
<protein>
    <recommendedName>
        <fullName evidence="8">Citrate transporter-like domain-containing protein</fullName>
    </recommendedName>
</protein>
<keyword evidence="10" id="KW-1185">Reference proteome</keyword>
<proteinExistence type="predicted"/>
<evidence type="ECO:0000256" key="1">
    <source>
        <dbReference type="ARBA" id="ARBA00004141"/>
    </source>
</evidence>
<evidence type="ECO:0000256" key="4">
    <source>
        <dbReference type="ARBA" id="ARBA00022737"/>
    </source>
</evidence>
<dbReference type="InterPro" id="IPR051679">
    <property type="entry name" value="DASS-Related_Transporters"/>
</dbReference>
<evidence type="ECO:0000313" key="10">
    <source>
        <dbReference type="Proteomes" id="UP001165065"/>
    </source>
</evidence>